<evidence type="ECO:0000313" key="2">
    <source>
        <dbReference type="EMBL" id="KNH48540.1"/>
    </source>
</evidence>
<proteinExistence type="predicted"/>
<organism evidence="2 3">
    <name type="scientific">Edhazardia aedis (strain USNM 41457)</name>
    <name type="common">Microsporidian parasite</name>
    <dbReference type="NCBI Taxonomy" id="1003232"/>
    <lineage>
        <taxon>Eukaryota</taxon>
        <taxon>Fungi</taxon>
        <taxon>Fungi incertae sedis</taxon>
        <taxon>Microsporidia</taxon>
        <taxon>Edhazardia</taxon>
    </lineage>
</organism>
<name>A0A0L1P661_EDHAE</name>
<reference evidence="2 3" key="1">
    <citation type="submission" date="2011-08" db="EMBL/GenBank/DDBJ databases">
        <authorList>
            <person name="Liu Z.J."/>
            <person name="Shi F.L."/>
            <person name="Lu J.Q."/>
            <person name="Li M."/>
            <person name="Wang Z.L."/>
        </authorList>
    </citation>
    <scope>NUCLEOTIDE SEQUENCE [LARGE SCALE GENOMIC DNA]</scope>
    <source>
        <strain evidence="2 3">USNM 41457</strain>
    </source>
</reference>
<protein>
    <submittedName>
        <fullName evidence="2">Uncharacterized protein</fullName>
    </submittedName>
</protein>
<evidence type="ECO:0000256" key="1">
    <source>
        <dbReference type="SAM" id="SignalP"/>
    </source>
</evidence>
<evidence type="ECO:0000313" key="3">
    <source>
        <dbReference type="Proteomes" id="UP000003163"/>
    </source>
</evidence>
<dbReference type="Proteomes" id="UP000003163">
    <property type="component" value="Unassembled WGS sequence"/>
</dbReference>
<feature type="signal peptide" evidence="1">
    <location>
        <begin position="1"/>
        <end position="21"/>
    </location>
</feature>
<keyword evidence="3" id="KW-1185">Reference proteome</keyword>
<keyword evidence="1" id="KW-0732">Signal</keyword>
<sequence>MKIAFIKHLFALLSIISTTNPAEKFCREQIELRKKTDGMRQLEALDYLRKYKETNQKVAYDHNNKYSRQSQYYENKLSQMGVYGMFGKNPTKNQ</sequence>
<dbReference type="EMBL" id="AFBI03000010">
    <property type="protein sequence ID" value="KNH48540.1"/>
    <property type="molecule type" value="Genomic_DNA"/>
</dbReference>
<accession>A0A0L1P661</accession>
<dbReference type="VEuPathDB" id="MicrosporidiaDB:EDEG_05077"/>
<feature type="chain" id="PRO_5005557616" evidence="1">
    <location>
        <begin position="22"/>
        <end position="94"/>
    </location>
</feature>
<reference evidence="3" key="2">
    <citation type="submission" date="2015-07" db="EMBL/GenBank/DDBJ databases">
        <title>Contrasting host-pathogen interactions and genome evolution in two generalist and specialist microsporidian pathogens of mosquitoes.</title>
        <authorList>
            <consortium name="The Broad Institute Genomics Platform"/>
            <consortium name="The Broad Institute Genome Sequencing Center for Infectious Disease"/>
            <person name="Cuomo C.A."/>
            <person name="Sanscrainte N.D."/>
            <person name="Goldberg J.M."/>
            <person name="Heiman D."/>
            <person name="Young S."/>
            <person name="Zeng Q."/>
            <person name="Becnel J.J."/>
            <person name="Birren B.W."/>
        </authorList>
    </citation>
    <scope>NUCLEOTIDE SEQUENCE [LARGE SCALE GENOMIC DNA]</scope>
    <source>
        <strain evidence="3">USNM 41457</strain>
    </source>
</reference>
<dbReference type="AlphaFoldDB" id="A0A0L1P661"/>
<dbReference type="InParanoid" id="A0A0L1P661"/>
<comment type="caution">
    <text evidence="2">The sequence shown here is derived from an EMBL/GenBank/DDBJ whole genome shotgun (WGS) entry which is preliminary data.</text>
</comment>
<gene>
    <name evidence="2" type="ORF">EDEG_05077</name>
</gene>